<organism evidence="1 2">
    <name type="scientific">Coniosporium uncinatum</name>
    <dbReference type="NCBI Taxonomy" id="93489"/>
    <lineage>
        <taxon>Eukaryota</taxon>
        <taxon>Fungi</taxon>
        <taxon>Dikarya</taxon>
        <taxon>Ascomycota</taxon>
        <taxon>Pezizomycotina</taxon>
        <taxon>Dothideomycetes</taxon>
        <taxon>Dothideomycetes incertae sedis</taxon>
        <taxon>Coniosporium</taxon>
    </lineage>
</organism>
<comment type="caution">
    <text evidence="1">The sequence shown here is derived from an EMBL/GenBank/DDBJ whole genome shotgun (WGS) entry which is preliminary data.</text>
</comment>
<dbReference type="EMBL" id="JAWDJW010006462">
    <property type="protein sequence ID" value="KAK3064635.1"/>
    <property type="molecule type" value="Genomic_DNA"/>
</dbReference>
<dbReference type="Proteomes" id="UP001186974">
    <property type="component" value="Unassembled WGS sequence"/>
</dbReference>
<evidence type="ECO:0000313" key="2">
    <source>
        <dbReference type="Proteomes" id="UP001186974"/>
    </source>
</evidence>
<evidence type="ECO:0000313" key="1">
    <source>
        <dbReference type="EMBL" id="KAK3064635.1"/>
    </source>
</evidence>
<proteinExistence type="predicted"/>
<accession>A0ACC3DB12</accession>
<reference evidence="1" key="1">
    <citation type="submission" date="2024-09" db="EMBL/GenBank/DDBJ databases">
        <title>Black Yeasts Isolated from many extreme environments.</title>
        <authorList>
            <person name="Coleine C."/>
            <person name="Stajich J.E."/>
            <person name="Selbmann L."/>
        </authorList>
    </citation>
    <scope>NUCLEOTIDE SEQUENCE</scope>
    <source>
        <strain evidence="1">CCFEE 5737</strain>
    </source>
</reference>
<gene>
    <name evidence="1" type="ORF">LTS18_005411</name>
</gene>
<name>A0ACC3DB12_9PEZI</name>
<protein>
    <submittedName>
        <fullName evidence="1">Uncharacterized protein</fullName>
    </submittedName>
</protein>
<sequence>MSRPPDDNPHFPFPNQHNQAYNTPNNSANNGQNNSNYGRPQNLPQMLQQPQIQIPPQEQQQQQQYQQHQYQQPPQQHTHQYQFGAAQPNQSPAHAYGGMPSPRMPPQQSINLPQQGQPPSQRIPAPYNGPPSGGAQLNINWSPLHAGSQPNKVIANPKHQDIARSANEYTNELTEFLTVNFPGSGDQLRQLRKQFRDSKKLRPGRVDKGNRYNTNNSNANRALNRANTFQQQSPPAFSAGNQWDYAQTPPPDNRQHTGTLVGYQPAYHTQAASPGNRPVEMFSGDSPQNNLQGPLTSSPSTGASTDDHYRSPTHGLLFNHQSTSTGGESLGENYAQSPASNVRSPAASWQYAANSWHRPLPTPSHQMIAPISHSMVPASAQIPRIKLQEAVPSDAKILDVGESPPVIKKQEPEE</sequence>
<keyword evidence="2" id="KW-1185">Reference proteome</keyword>